<comment type="cofactor">
    <cofactor evidence="1">
        <name>Fe cation</name>
        <dbReference type="ChEBI" id="CHEBI:24875"/>
    </cofactor>
</comment>
<dbReference type="InterPro" id="IPR056798">
    <property type="entry name" value="ADH_Fe_C"/>
</dbReference>
<keyword evidence="3" id="KW-0560">Oxidoreductase</keyword>
<comment type="similarity">
    <text evidence="2">Belongs to the iron-containing alcohol dehydrogenase family.</text>
</comment>
<dbReference type="PANTHER" id="PTHR11496:SF102">
    <property type="entry name" value="ALCOHOL DEHYDROGENASE 4"/>
    <property type="match status" value="1"/>
</dbReference>
<dbReference type="InterPro" id="IPR039697">
    <property type="entry name" value="Alcohol_dehydrogenase_Fe"/>
</dbReference>
<dbReference type="KEGG" id="vbh:CMV30_05065"/>
<accession>A0A290QBF1</accession>
<dbReference type="Gene3D" id="3.40.50.1970">
    <property type="match status" value="1"/>
</dbReference>
<dbReference type="OrthoDB" id="9815791at2"/>
<protein>
    <submittedName>
        <fullName evidence="7">Alcohol dehydrogenase</fullName>
    </submittedName>
</protein>
<evidence type="ECO:0000259" key="6">
    <source>
        <dbReference type="Pfam" id="PF25137"/>
    </source>
</evidence>
<name>A0A290QBF1_9BACT</name>
<dbReference type="EMBL" id="CP023344">
    <property type="protein sequence ID" value="ATC65999.1"/>
    <property type="molecule type" value="Genomic_DNA"/>
</dbReference>
<dbReference type="FunFam" id="3.40.50.1970:FF:000003">
    <property type="entry name" value="Alcohol dehydrogenase, iron-containing"/>
    <property type="match status" value="1"/>
</dbReference>
<gene>
    <name evidence="7" type="ORF">CMV30_05065</name>
</gene>
<proteinExistence type="inferred from homology"/>
<evidence type="ECO:0000313" key="8">
    <source>
        <dbReference type="Proteomes" id="UP000217265"/>
    </source>
</evidence>
<feature type="domain" description="Alcohol dehydrogenase iron-type/glycerol dehydrogenase GldA" evidence="5">
    <location>
        <begin position="13"/>
        <end position="181"/>
    </location>
</feature>
<dbReference type="FunFam" id="1.20.1090.10:FF:000001">
    <property type="entry name" value="Aldehyde-alcohol dehydrogenase"/>
    <property type="match status" value="1"/>
</dbReference>
<dbReference type="AlphaFoldDB" id="A0A290QBF1"/>
<evidence type="ECO:0000256" key="3">
    <source>
        <dbReference type="ARBA" id="ARBA00023002"/>
    </source>
</evidence>
<feature type="domain" description="Fe-containing alcohol dehydrogenase-like C-terminal" evidence="6">
    <location>
        <begin position="192"/>
        <end position="389"/>
    </location>
</feature>
<organism evidence="7 8">
    <name type="scientific">Nibricoccus aquaticus</name>
    <dbReference type="NCBI Taxonomy" id="2576891"/>
    <lineage>
        <taxon>Bacteria</taxon>
        <taxon>Pseudomonadati</taxon>
        <taxon>Verrucomicrobiota</taxon>
        <taxon>Opitutia</taxon>
        <taxon>Opitutales</taxon>
        <taxon>Opitutaceae</taxon>
        <taxon>Nibricoccus</taxon>
    </lineage>
</organism>
<dbReference type="GO" id="GO:0046872">
    <property type="term" value="F:metal ion binding"/>
    <property type="evidence" value="ECO:0007669"/>
    <property type="project" value="InterPro"/>
</dbReference>
<reference evidence="7 8" key="1">
    <citation type="submission" date="2017-09" db="EMBL/GenBank/DDBJ databases">
        <title>Complete genome sequence of Verrucomicrobial strain HZ-65, isolated from freshwater.</title>
        <authorList>
            <person name="Choi A."/>
        </authorList>
    </citation>
    <scope>NUCLEOTIDE SEQUENCE [LARGE SCALE GENOMIC DNA]</scope>
    <source>
        <strain evidence="7 8">HZ-65</strain>
    </source>
</reference>
<dbReference type="InterPro" id="IPR018211">
    <property type="entry name" value="ADH_Fe_CS"/>
</dbReference>
<evidence type="ECO:0000259" key="5">
    <source>
        <dbReference type="Pfam" id="PF00465"/>
    </source>
</evidence>
<keyword evidence="8" id="KW-1185">Reference proteome</keyword>
<dbReference type="PROSITE" id="PS00913">
    <property type="entry name" value="ADH_IRON_1"/>
    <property type="match status" value="1"/>
</dbReference>
<evidence type="ECO:0000256" key="1">
    <source>
        <dbReference type="ARBA" id="ARBA00001962"/>
    </source>
</evidence>
<dbReference type="InterPro" id="IPR001670">
    <property type="entry name" value="ADH_Fe/GldA"/>
</dbReference>
<keyword evidence="4" id="KW-0520">NAD</keyword>
<dbReference type="SUPFAM" id="SSF56796">
    <property type="entry name" value="Dehydroquinate synthase-like"/>
    <property type="match status" value="1"/>
</dbReference>
<evidence type="ECO:0000256" key="2">
    <source>
        <dbReference type="ARBA" id="ARBA00007358"/>
    </source>
</evidence>
<evidence type="ECO:0000256" key="4">
    <source>
        <dbReference type="ARBA" id="ARBA00023027"/>
    </source>
</evidence>
<evidence type="ECO:0000313" key="7">
    <source>
        <dbReference type="EMBL" id="ATC65999.1"/>
    </source>
</evidence>
<dbReference type="Proteomes" id="UP000217265">
    <property type="component" value="Chromosome"/>
</dbReference>
<dbReference type="Pfam" id="PF00465">
    <property type="entry name" value="Fe-ADH"/>
    <property type="match status" value="1"/>
</dbReference>
<dbReference type="Pfam" id="PF25137">
    <property type="entry name" value="ADH_Fe_C"/>
    <property type="match status" value="1"/>
</dbReference>
<sequence length="389" mass="40341">MHSPPATITLRQPPRIGFGPGCALECTAELTARGARRILIVLSASARKAAAPVLDALHAQSFELILREGVPPEPTVGDLEKLQSSLAASSETFDAVLGIGGGSVLDVAKLLAALHGQPGSVRTYFGMHLLPPRRVPLICLPSTSGAGSEVSPNAILYDEDAKLKKAVISQWLVPDAAFVDPQLTVTLPPATTAATGIDALSHCLEAYANRAAHPTVDLYALEGIRLLSTSLKKAVRHGADLDARAACALGSLYGGLCLGPVNTAAVHALSYPLGSEFRLAHGLANALLLPHVVRFNLPAAPARYAAIARALGVSAPAGTADETVAALGVEKLFSLNAACGLPSRLSAVGVPSDAIPRMAVDALKITRLLKNNPREVTLADAETIYRAAF</sequence>
<dbReference type="CDD" id="cd08551">
    <property type="entry name" value="Fe-ADH"/>
    <property type="match status" value="1"/>
</dbReference>
<dbReference type="PANTHER" id="PTHR11496">
    <property type="entry name" value="ALCOHOL DEHYDROGENASE"/>
    <property type="match status" value="1"/>
</dbReference>
<dbReference type="Gene3D" id="1.20.1090.10">
    <property type="entry name" value="Dehydroquinate synthase-like - alpha domain"/>
    <property type="match status" value="1"/>
</dbReference>
<dbReference type="GO" id="GO:0004022">
    <property type="term" value="F:alcohol dehydrogenase (NAD+) activity"/>
    <property type="evidence" value="ECO:0007669"/>
    <property type="project" value="TreeGrafter"/>
</dbReference>